<gene>
    <name evidence="1" type="ORF">S12H4_34597</name>
</gene>
<accession>X1SGT4</accession>
<protein>
    <submittedName>
        <fullName evidence="1">Uncharacterized protein</fullName>
    </submittedName>
</protein>
<dbReference type="AlphaFoldDB" id="X1SGT4"/>
<reference evidence="1" key="1">
    <citation type="journal article" date="2014" name="Front. Microbiol.">
        <title>High frequency of phylogenetically diverse reductive dehalogenase-homologous genes in deep subseafloor sedimentary metagenomes.</title>
        <authorList>
            <person name="Kawai M."/>
            <person name="Futagami T."/>
            <person name="Toyoda A."/>
            <person name="Takaki Y."/>
            <person name="Nishi S."/>
            <person name="Hori S."/>
            <person name="Arai W."/>
            <person name="Tsubouchi T."/>
            <person name="Morono Y."/>
            <person name="Uchiyama I."/>
            <person name="Ito T."/>
            <person name="Fujiyama A."/>
            <person name="Inagaki F."/>
            <person name="Takami H."/>
        </authorList>
    </citation>
    <scope>NUCLEOTIDE SEQUENCE</scope>
    <source>
        <strain evidence="1">Expedition CK06-06</strain>
    </source>
</reference>
<proteinExistence type="predicted"/>
<dbReference type="EMBL" id="BARW01020490">
    <property type="protein sequence ID" value="GAI92183.1"/>
    <property type="molecule type" value="Genomic_DNA"/>
</dbReference>
<sequence length="150" mass="17316">MRIDYDDNEEGYQLSLVKRVALETELVDSESLAVQGKPYYYSLDVVRDINVTEADTTVRGILFGPPADTYYTLSVFGIFRFNLLSIDTDTNYWTDEWSLLLLYASLYMLESFYRNTAGMKDWMNAITVITFGIEADKVEEESHNINQMRG</sequence>
<evidence type="ECO:0000313" key="1">
    <source>
        <dbReference type="EMBL" id="GAI92183.1"/>
    </source>
</evidence>
<name>X1SGT4_9ZZZZ</name>
<comment type="caution">
    <text evidence="1">The sequence shown here is derived from an EMBL/GenBank/DDBJ whole genome shotgun (WGS) entry which is preliminary data.</text>
</comment>
<organism evidence="1">
    <name type="scientific">marine sediment metagenome</name>
    <dbReference type="NCBI Taxonomy" id="412755"/>
    <lineage>
        <taxon>unclassified sequences</taxon>
        <taxon>metagenomes</taxon>
        <taxon>ecological metagenomes</taxon>
    </lineage>
</organism>